<evidence type="ECO:0000313" key="3">
    <source>
        <dbReference type="Proteomes" id="UP001244490"/>
    </source>
</evidence>
<dbReference type="GO" id="GO:0016787">
    <property type="term" value="F:hydrolase activity"/>
    <property type="evidence" value="ECO:0007669"/>
    <property type="project" value="UniProtKB-KW"/>
</dbReference>
<dbReference type="InterPro" id="IPR005645">
    <property type="entry name" value="FSH-like_dom"/>
</dbReference>
<dbReference type="AlphaFoldDB" id="A0AAW8ARY5"/>
<feature type="non-terminal residue" evidence="2">
    <location>
        <position position="78"/>
    </location>
</feature>
<protein>
    <submittedName>
        <fullName evidence="2">Alpha/beta hydrolase</fullName>
    </submittedName>
</protein>
<reference evidence="2" key="1">
    <citation type="submission" date="2023-07" db="EMBL/GenBank/DDBJ databases">
        <authorList>
            <person name="Peng Z."/>
        </authorList>
    </citation>
    <scope>NUCLEOTIDE SEQUENCE</scope>
    <source>
        <strain evidence="2">KP219</strain>
    </source>
</reference>
<feature type="non-terminal residue" evidence="2">
    <location>
        <position position="1"/>
    </location>
</feature>
<accession>A0AAW8ARY5</accession>
<organism evidence="2 3">
    <name type="scientific">Klebsiella pneumoniae</name>
    <dbReference type="NCBI Taxonomy" id="573"/>
    <lineage>
        <taxon>Bacteria</taxon>
        <taxon>Pseudomonadati</taxon>
        <taxon>Pseudomonadota</taxon>
        <taxon>Gammaproteobacteria</taxon>
        <taxon>Enterobacterales</taxon>
        <taxon>Enterobacteriaceae</taxon>
        <taxon>Klebsiella/Raoultella group</taxon>
        <taxon>Klebsiella</taxon>
        <taxon>Klebsiella pneumoniae complex</taxon>
    </lineage>
</organism>
<dbReference type="EMBL" id="JAUUIA010001501">
    <property type="protein sequence ID" value="MDP0971979.1"/>
    <property type="molecule type" value="Genomic_DNA"/>
</dbReference>
<sequence>NTVVKMRAGYDIFKSSAIKQVAKSKTPILFIHGDKDTFVPFTMLTPLYDAAKVEKEKLIVHGAGDGESEIANPDLYWS</sequence>
<name>A0AAW8ARY5_KLEPN</name>
<proteinExistence type="predicted"/>
<gene>
    <name evidence="2" type="ORF">Q6294_34160</name>
</gene>
<comment type="caution">
    <text evidence="2">The sequence shown here is derived from an EMBL/GenBank/DDBJ whole genome shotgun (WGS) entry which is preliminary data.</text>
</comment>
<dbReference type="Gene3D" id="3.40.50.1820">
    <property type="entry name" value="alpha/beta hydrolase"/>
    <property type="match status" value="1"/>
</dbReference>
<dbReference type="SUPFAM" id="SSF53474">
    <property type="entry name" value="alpha/beta-Hydrolases"/>
    <property type="match status" value="1"/>
</dbReference>
<evidence type="ECO:0000259" key="1">
    <source>
        <dbReference type="Pfam" id="PF03959"/>
    </source>
</evidence>
<dbReference type="Pfam" id="PF03959">
    <property type="entry name" value="FSH1"/>
    <property type="match status" value="1"/>
</dbReference>
<dbReference type="Proteomes" id="UP001244490">
    <property type="component" value="Unassembled WGS sequence"/>
</dbReference>
<keyword evidence="2" id="KW-0378">Hydrolase</keyword>
<dbReference type="InterPro" id="IPR029058">
    <property type="entry name" value="AB_hydrolase_fold"/>
</dbReference>
<evidence type="ECO:0000313" key="2">
    <source>
        <dbReference type="EMBL" id="MDP0971979.1"/>
    </source>
</evidence>
<feature type="domain" description="Serine hydrolase" evidence="1">
    <location>
        <begin position="21"/>
        <end position="63"/>
    </location>
</feature>